<evidence type="ECO:0000256" key="1">
    <source>
        <dbReference type="ARBA" id="ARBA00010541"/>
    </source>
</evidence>
<comment type="caution">
    <text evidence="6">The sequence shown here is derived from an EMBL/GenBank/DDBJ whole genome shotgun (WGS) entry which is preliminary data.</text>
</comment>
<dbReference type="RefSeq" id="WP_380621115.1">
    <property type="nucleotide sequence ID" value="NZ_JBHSDK010000015.1"/>
</dbReference>
<dbReference type="PROSITE" id="PS50106">
    <property type="entry name" value="PDZ"/>
    <property type="match status" value="1"/>
</dbReference>
<organism evidence="6 7">
    <name type="scientific">Salininema proteolyticum</name>
    <dbReference type="NCBI Taxonomy" id="1607685"/>
    <lineage>
        <taxon>Bacteria</taxon>
        <taxon>Bacillati</taxon>
        <taxon>Actinomycetota</taxon>
        <taxon>Actinomycetes</taxon>
        <taxon>Glycomycetales</taxon>
        <taxon>Glycomycetaceae</taxon>
        <taxon>Salininema</taxon>
    </lineage>
</organism>
<dbReference type="InterPro" id="IPR009003">
    <property type="entry name" value="Peptidase_S1_PA"/>
</dbReference>
<feature type="compositionally biased region" description="Pro residues" evidence="4">
    <location>
        <begin position="44"/>
        <end position="59"/>
    </location>
</feature>
<dbReference type="Gene3D" id="2.40.10.10">
    <property type="entry name" value="Trypsin-like serine proteases"/>
    <property type="match status" value="2"/>
</dbReference>
<dbReference type="GO" id="GO:0006508">
    <property type="term" value="P:proteolysis"/>
    <property type="evidence" value="ECO:0007669"/>
    <property type="project" value="UniProtKB-KW"/>
</dbReference>
<evidence type="ECO:0000256" key="2">
    <source>
        <dbReference type="ARBA" id="ARBA00022670"/>
    </source>
</evidence>
<dbReference type="InterPro" id="IPR051201">
    <property type="entry name" value="Chloro_Bact_Ser_Proteases"/>
</dbReference>
<evidence type="ECO:0000256" key="3">
    <source>
        <dbReference type="ARBA" id="ARBA00022801"/>
    </source>
</evidence>
<keyword evidence="7" id="KW-1185">Reference proteome</keyword>
<comment type="similarity">
    <text evidence="1">Belongs to the peptidase S1C family.</text>
</comment>
<dbReference type="GO" id="GO:0008233">
    <property type="term" value="F:peptidase activity"/>
    <property type="evidence" value="ECO:0007669"/>
    <property type="project" value="UniProtKB-KW"/>
</dbReference>
<dbReference type="SUPFAM" id="SSF50156">
    <property type="entry name" value="PDZ domain-like"/>
    <property type="match status" value="1"/>
</dbReference>
<evidence type="ECO:0000313" key="7">
    <source>
        <dbReference type="Proteomes" id="UP001595823"/>
    </source>
</evidence>
<reference evidence="7" key="1">
    <citation type="journal article" date="2019" name="Int. J. Syst. Evol. Microbiol.">
        <title>The Global Catalogue of Microorganisms (GCM) 10K type strain sequencing project: providing services to taxonomists for standard genome sequencing and annotation.</title>
        <authorList>
            <consortium name="The Broad Institute Genomics Platform"/>
            <consortium name="The Broad Institute Genome Sequencing Center for Infectious Disease"/>
            <person name="Wu L."/>
            <person name="Ma J."/>
        </authorList>
    </citation>
    <scope>NUCLEOTIDE SEQUENCE [LARGE SCALE GENOMIC DNA]</scope>
    <source>
        <strain evidence="7">IBRC-M 10908</strain>
    </source>
</reference>
<dbReference type="Gene3D" id="2.30.42.10">
    <property type="match status" value="1"/>
</dbReference>
<proteinExistence type="inferred from homology"/>
<accession>A0ABV8TYH1</accession>
<dbReference type="InterPro" id="IPR001940">
    <property type="entry name" value="Peptidase_S1C"/>
</dbReference>
<gene>
    <name evidence="6" type="ORF">ACFPET_11620</name>
</gene>
<sequence>MSAANSPGPQATPPPLGGSSASWNPGAAEDPWRNPQSPAQVRLPAPPPPPTEPSVPPPPAPKTVGLGAVTVLCAVTAVIASVLGAVLSTYLLGDLKPVTGTTSAGGDPVVDRDPDSVAGVVEEILPSVVTILTPDGGNGSGFVISKEGHILTNHHVAAAGSDEPVDGLQVQFSDGRIFEAEPIGSDPASDVAVIKIEGEEFQPMKLADSDKLASGDPVIAIGAPLGLSSTVTTGIVSALDRPVMTQSDDGSTESVMAAIQTDAAINPGNSGGALTDMAGQVVGINSAIASFANEQGQAGNIGIGFAIPINQAKRIADEIIETGKASRTVFGATLGRPKAGVGVELQEIVKDSPAERAGLKSGDVLLSFSGKPVTDNTELVALVRKHAPGESVTVEYRRDGEDDSVQVELAAGSD</sequence>
<dbReference type="InterPro" id="IPR036034">
    <property type="entry name" value="PDZ_sf"/>
</dbReference>
<dbReference type="InterPro" id="IPR001478">
    <property type="entry name" value="PDZ"/>
</dbReference>
<dbReference type="Pfam" id="PF13180">
    <property type="entry name" value="PDZ_2"/>
    <property type="match status" value="1"/>
</dbReference>
<dbReference type="PRINTS" id="PR00834">
    <property type="entry name" value="PROTEASES2C"/>
</dbReference>
<dbReference type="PANTHER" id="PTHR43343:SF3">
    <property type="entry name" value="PROTEASE DO-LIKE 8, CHLOROPLASTIC"/>
    <property type="match status" value="1"/>
</dbReference>
<dbReference type="EC" id="3.4.21.-" evidence="6"/>
<dbReference type="Proteomes" id="UP001595823">
    <property type="component" value="Unassembled WGS sequence"/>
</dbReference>
<keyword evidence="2 6" id="KW-0645">Protease</keyword>
<feature type="domain" description="PDZ" evidence="5">
    <location>
        <begin position="319"/>
        <end position="398"/>
    </location>
</feature>
<feature type="region of interest" description="Disordered" evidence="4">
    <location>
        <begin position="393"/>
        <end position="414"/>
    </location>
</feature>
<evidence type="ECO:0000313" key="6">
    <source>
        <dbReference type="EMBL" id="MFC4335850.1"/>
    </source>
</evidence>
<keyword evidence="3 6" id="KW-0378">Hydrolase</keyword>
<dbReference type="SUPFAM" id="SSF50494">
    <property type="entry name" value="Trypsin-like serine proteases"/>
    <property type="match status" value="1"/>
</dbReference>
<dbReference type="InterPro" id="IPR043504">
    <property type="entry name" value="Peptidase_S1_PA_chymotrypsin"/>
</dbReference>
<dbReference type="PANTHER" id="PTHR43343">
    <property type="entry name" value="PEPTIDASE S12"/>
    <property type="match status" value="1"/>
</dbReference>
<feature type="region of interest" description="Disordered" evidence="4">
    <location>
        <begin position="1"/>
        <end position="59"/>
    </location>
</feature>
<name>A0ABV8TYH1_9ACTN</name>
<protein>
    <submittedName>
        <fullName evidence="6">S1C family serine protease</fullName>
        <ecNumber evidence="6">3.4.21.-</ecNumber>
    </submittedName>
</protein>
<evidence type="ECO:0000256" key="4">
    <source>
        <dbReference type="SAM" id="MobiDB-lite"/>
    </source>
</evidence>
<evidence type="ECO:0000259" key="5">
    <source>
        <dbReference type="PROSITE" id="PS50106"/>
    </source>
</evidence>
<dbReference type="SMART" id="SM00228">
    <property type="entry name" value="PDZ"/>
    <property type="match status" value="1"/>
</dbReference>
<dbReference type="EMBL" id="JBHSDK010000015">
    <property type="protein sequence ID" value="MFC4335850.1"/>
    <property type="molecule type" value="Genomic_DNA"/>
</dbReference>
<dbReference type="Pfam" id="PF13365">
    <property type="entry name" value="Trypsin_2"/>
    <property type="match status" value="1"/>
</dbReference>